<dbReference type="PROSITE" id="PS51329">
    <property type="entry name" value="C_CAP_COFACTOR_C"/>
    <property type="match status" value="1"/>
</dbReference>
<evidence type="ECO:0000313" key="5">
    <source>
        <dbReference type="RefSeq" id="XP_003747265.1"/>
    </source>
</evidence>
<evidence type="ECO:0000256" key="2">
    <source>
        <dbReference type="ARBA" id="ARBA00023186"/>
    </source>
</evidence>
<dbReference type="InterPro" id="IPR027684">
    <property type="entry name" value="TBCC"/>
</dbReference>
<dbReference type="PANTHER" id="PTHR15139:SF0">
    <property type="entry name" value="TUBULIN-SPECIFIC CHAPERONE C"/>
    <property type="match status" value="1"/>
</dbReference>
<dbReference type="KEGG" id="goe:100905352"/>
<evidence type="ECO:0000259" key="3">
    <source>
        <dbReference type="PROSITE" id="PS51329"/>
    </source>
</evidence>
<dbReference type="GO" id="GO:0007021">
    <property type="term" value="P:tubulin complex assembly"/>
    <property type="evidence" value="ECO:0007669"/>
    <property type="project" value="TreeGrafter"/>
</dbReference>
<sequence>MVSVAESSRFFAVFSEKAALFDECVASKNVQDCRLLIQECQSLVSAHSAGLPSRDLQVYKERIEDFKRILDKIKEPKKKFGFSRATKEAHDAKIRSDKVPDHETLTASIEPAAEAAKAAFFLENRTDVNLQLSDVHGEVELRNLRGCKVTIRGNPATLYISEVHDCLVVCDPVASSVLIVGFRGSELRVACQQLRIHKAGDAIFRLHISSRSIIEDCRNVSFGKLPAEYNASEQAWEAAGLSKTKNNYSLVDDFNWLNVQEPSPNWKLLD</sequence>
<protein>
    <submittedName>
        <fullName evidence="5">Tubulin-specific chaperone C</fullName>
    </submittedName>
</protein>
<name>A0AAJ6W023_9ACAR</name>
<dbReference type="InterPro" id="IPR017901">
    <property type="entry name" value="C-CAP_CF_C-like"/>
</dbReference>
<dbReference type="InterPro" id="IPR006599">
    <property type="entry name" value="CARP_motif"/>
</dbReference>
<dbReference type="SMART" id="SM00673">
    <property type="entry name" value="CARP"/>
    <property type="match status" value="2"/>
</dbReference>
<organism evidence="4 5">
    <name type="scientific">Galendromus occidentalis</name>
    <name type="common">western predatory mite</name>
    <dbReference type="NCBI Taxonomy" id="34638"/>
    <lineage>
        <taxon>Eukaryota</taxon>
        <taxon>Metazoa</taxon>
        <taxon>Ecdysozoa</taxon>
        <taxon>Arthropoda</taxon>
        <taxon>Chelicerata</taxon>
        <taxon>Arachnida</taxon>
        <taxon>Acari</taxon>
        <taxon>Parasitiformes</taxon>
        <taxon>Mesostigmata</taxon>
        <taxon>Gamasina</taxon>
        <taxon>Phytoseioidea</taxon>
        <taxon>Phytoseiidae</taxon>
        <taxon>Typhlodrominae</taxon>
        <taxon>Galendromus</taxon>
    </lineage>
</organism>
<dbReference type="RefSeq" id="XP_003747265.1">
    <property type="nucleotide sequence ID" value="XM_003747217.2"/>
</dbReference>
<dbReference type="AlphaFoldDB" id="A0AAJ6W023"/>
<comment type="similarity">
    <text evidence="1">Belongs to the TBCC family.</text>
</comment>
<dbReference type="GeneID" id="100905352"/>
<feature type="domain" description="C-CAP/cofactor C-like" evidence="3">
    <location>
        <begin position="111"/>
        <end position="256"/>
    </location>
</feature>
<dbReference type="Proteomes" id="UP000694867">
    <property type="component" value="Unplaced"/>
</dbReference>
<dbReference type="GO" id="GO:0007023">
    <property type="term" value="P:post-chaperonin tubulin folding pathway"/>
    <property type="evidence" value="ECO:0007669"/>
    <property type="project" value="InterPro"/>
</dbReference>
<dbReference type="CTD" id="6903"/>
<dbReference type="GO" id="GO:0005737">
    <property type="term" value="C:cytoplasm"/>
    <property type="evidence" value="ECO:0007669"/>
    <property type="project" value="TreeGrafter"/>
</dbReference>
<evidence type="ECO:0000256" key="1">
    <source>
        <dbReference type="ARBA" id="ARBA00008848"/>
    </source>
</evidence>
<accession>A0AAJ6W023</accession>
<dbReference type="InterPro" id="IPR016098">
    <property type="entry name" value="CAP/MinC_C"/>
</dbReference>
<gene>
    <name evidence="5" type="primary">LOC100905352</name>
</gene>
<dbReference type="Gene3D" id="2.160.20.70">
    <property type="match status" value="1"/>
</dbReference>
<keyword evidence="2" id="KW-0143">Chaperone</keyword>
<dbReference type="Pfam" id="PF07986">
    <property type="entry name" value="TBCC"/>
    <property type="match status" value="1"/>
</dbReference>
<reference evidence="5" key="1">
    <citation type="submission" date="2025-08" db="UniProtKB">
        <authorList>
            <consortium name="RefSeq"/>
        </authorList>
    </citation>
    <scope>IDENTIFICATION</scope>
</reference>
<dbReference type="InterPro" id="IPR012945">
    <property type="entry name" value="Tubulin-bd_cofactor_C_dom"/>
</dbReference>
<evidence type="ECO:0000313" key="4">
    <source>
        <dbReference type="Proteomes" id="UP000694867"/>
    </source>
</evidence>
<keyword evidence="4" id="KW-1185">Reference proteome</keyword>
<dbReference type="PANTHER" id="PTHR15139">
    <property type="entry name" value="TUBULIN FOLDING COFACTOR C"/>
    <property type="match status" value="1"/>
</dbReference>
<proteinExistence type="inferred from homology"/>